<name>A0A7J6L3M6_PERCH</name>
<dbReference type="Pfam" id="PF00082">
    <property type="entry name" value="Peptidase_S8"/>
    <property type="match status" value="1"/>
</dbReference>
<dbReference type="PROSITE" id="PS00137">
    <property type="entry name" value="SUBTILASE_HIS"/>
    <property type="match status" value="1"/>
</dbReference>
<dbReference type="OrthoDB" id="531541at2759"/>
<evidence type="ECO:0000313" key="5">
    <source>
        <dbReference type="EMBL" id="KAF4653804.1"/>
    </source>
</evidence>
<protein>
    <recommendedName>
        <fullName evidence="2">subtilisin</fullName>
        <ecNumber evidence="2">3.4.21.62</ecNumber>
    </recommendedName>
</protein>
<dbReference type="GO" id="GO:0006508">
    <property type="term" value="P:proteolysis"/>
    <property type="evidence" value="ECO:0007669"/>
    <property type="project" value="InterPro"/>
</dbReference>
<dbReference type="Gene3D" id="3.40.50.200">
    <property type="entry name" value="Peptidase S8/S53 domain"/>
    <property type="match status" value="1"/>
</dbReference>
<dbReference type="PROSITE" id="PS51892">
    <property type="entry name" value="SUBTILASE"/>
    <property type="match status" value="1"/>
</dbReference>
<accession>A0A7J6L3M6</accession>
<organism evidence="5 6">
    <name type="scientific">Perkinsus chesapeaki</name>
    <name type="common">Clam parasite</name>
    <name type="synonym">Perkinsus andrewsi</name>
    <dbReference type="NCBI Taxonomy" id="330153"/>
    <lineage>
        <taxon>Eukaryota</taxon>
        <taxon>Sar</taxon>
        <taxon>Alveolata</taxon>
        <taxon>Perkinsozoa</taxon>
        <taxon>Perkinsea</taxon>
        <taxon>Perkinsida</taxon>
        <taxon>Perkinsidae</taxon>
        <taxon>Perkinsus</taxon>
    </lineage>
</organism>
<keyword evidence="6" id="KW-1185">Reference proteome</keyword>
<comment type="similarity">
    <text evidence="3">Belongs to the peptidase S8 family.</text>
</comment>
<evidence type="ECO:0000313" key="6">
    <source>
        <dbReference type="Proteomes" id="UP000591131"/>
    </source>
</evidence>
<dbReference type="EMBL" id="JAAPAO010000786">
    <property type="protein sequence ID" value="KAF4653804.1"/>
    <property type="molecule type" value="Genomic_DNA"/>
</dbReference>
<reference evidence="5 6" key="1">
    <citation type="submission" date="2020-04" db="EMBL/GenBank/DDBJ databases">
        <title>Perkinsus chesapeaki whole genome sequence.</title>
        <authorList>
            <person name="Bogema D.R."/>
        </authorList>
    </citation>
    <scope>NUCLEOTIDE SEQUENCE [LARGE SCALE GENOMIC DNA]</scope>
    <source>
        <strain evidence="5">ATCC PRA-425</strain>
    </source>
</reference>
<proteinExistence type="inferred from homology"/>
<comment type="catalytic activity">
    <reaction evidence="1">
        <text>Hydrolysis of proteins with broad specificity for peptide bonds, and a preference for a large uncharged residue in P1. Hydrolyzes peptide amides.</text>
        <dbReference type="EC" id="3.4.21.62"/>
    </reaction>
</comment>
<evidence type="ECO:0000256" key="3">
    <source>
        <dbReference type="PROSITE-ProRule" id="PRU01240"/>
    </source>
</evidence>
<comment type="caution">
    <text evidence="3">Lacks conserved residue(s) required for the propagation of feature annotation.</text>
</comment>
<dbReference type="InterPro" id="IPR036852">
    <property type="entry name" value="Peptidase_S8/S53_dom_sf"/>
</dbReference>
<dbReference type="InterPro" id="IPR000209">
    <property type="entry name" value="Peptidase_S8/S53_dom"/>
</dbReference>
<dbReference type="EC" id="3.4.21.62" evidence="2"/>
<comment type="caution">
    <text evidence="5">The sequence shown here is derived from an EMBL/GenBank/DDBJ whole genome shotgun (WGS) entry which is preliminary data.</text>
</comment>
<dbReference type="SUPFAM" id="SSF52743">
    <property type="entry name" value="Subtilisin-like"/>
    <property type="match status" value="1"/>
</dbReference>
<dbReference type="GO" id="GO:0004252">
    <property type="term" value="F:serine-type endopeptidase activity"/>
    <property type="evidence" value="ECO:0007669"/>
    <property type="project" value="UniProtKB-EC"/>
</dbReference>
<evidence type="ECO:0000256" key="1">
    <source>
        <dbReference type="ARBA" id="ARBA00023529"/>
    </source>
</evidence>
<evidence type="ECO:0000256" key="2">
    <source>
        <dbReference type="ARBA" id="ARBA00023619"/>
    </source>
</evidence>
<sequence>MTMTAFIDTMTLPRLSKYVLHYCLIWSLEEYRISKALGQLPFRPNDPYFSNQRALFDSLLIEETWRVVRESGLSRRDVIVTVIDAGVAPKQPDLVGKLLGGHDASGSIVPSVEDMQGHGTDIASIITAGINNGIGIAGIADSVKIRPIRLTTYISGSSTDEEI</sequence>
<evidence type="ECO:0000259" key="4">
    <source>
        <dbReference type="Pfam" id="PF00082"/>
    </source>
</evidence>
<gene>
    <name evidence="5" type="ORF">FOL47_010285</name>
</gene>
<dbReference type="AlphaFoldDB" id="A0A7J6L3M6"/>
<dbReference type="Proteomes" id="UP000591131">
    <property type="component" value="Unassembled WGS sequence"/>
</dbReference>
<dbReference type="InterPro" id="IPR022398">
    <property type="entry name" value="Peptidase_S8_His-AS"/>
</dbReference>
<feature type="domain" description="Peptidase S8/S53" evidence="4">
    <location>
        <begin position="76"/>
        <end position="160"/>
    </location>
</feature>